<dbReference type="GO" id="GO:0005737">
    <property type="term" value="C:cytoplasm"/>
    <property type="evidence" value="ECO:0007669"/>
    <property type="project" value="UniProtKB-SubCell"/>
</dbReference>
<evidence type="ECO:0000256" key="2">
    <source>
        <dbReference type="ARBA" id="ARBA00022833"/>
    </source>
</evidence>
<dbReference type="GO" id="GO:0044183">
    <property type="term" value="F:protein folding chaperone"/>
    <property type="evidence" value="ECO:0007669"/>
    <property type="project" value="TreeGrafter"/>
</dbReference>
<keyword evidence="1 6" id="KW-0963">Cytoplasm</keyword>
<dbReference type="SUPFAM" id="SSF118352">
    <property type="entry name" value="HSP33 redox switch-like"/>
    <property type="match status" value="1"/>
</dbReference>
<protein>
    <recommendedName>
        <fullName evidence="6">33 kDa chaperonin</fullName>
    </recommendedName>
    <alternativeName>
        <fullName evidence="6">Heat shock protein 33 homolog</fullName>
        <shortName evidence="6">HSP33</shortName>
    </alternativeName>
</protein>
<organism evidence="7 8">
    <name type="scientific">Zooshikella ganghwensis</name>
    <dbReference type="NCBI Taxonomy" id="202772"/>
    <lineage>
        <taxon>Bacteria</taxon>
        <taxon>Pseudomonadati</taxon>
        <taxon>Pseudomonadota</taxon>
        <taxon>Gammaproteobacteria</taxon>
        <taxon>Oceanospirillales</taxon>
        <taxon>Zooshikellaceae</taxon>
        <taxon>Zooshikella</taxon>
    </lineage>
</organism>
<comment type="function">
    <text evidence="6">Redox regulated molecular chaperone. Protects both thermally unfolding and oxidatively damaged proteins from irreversible aggregation. Plays an important role in the bacterial defense system toward oxidative stress.</text>
</comment>
<dbReference type="Gene3D" id="3.55.30.10">
    <property type="entry name" value="Hsp33 domain"/>
    <property type="match status" value="1"/>
</dbReference>
<keyword evidence="2 6" id="KW-0862">Zinc</keyword>
<evidence type="ECO:0000313" key="8">
    <source>
        <dbReference type="Proteomes" id="UP000257039"/>
    </source>
</evidence>
<dbReference type="Pfam" id="PF01430">
    <property type="entry name" value="HSP33"/>
    <property type="match status" value="1"/>
</dbReference>
<dbReference type="GO" id="GO:0042026">
    <property type="term" value="P:protein refolding"/>
    <property type="evidence" value="ECO:0007669"/>
    <property type="project" value="TreeGrafter"/>
</dbReference>
<dbReference type="InterPro" id="IPR016153">
    <property type="entry name" value="Heat_shock_Hsp33_N"/>
</dbReference>
<evidence type="ECO:0000256" key="5">
    <source>
        <dbReference type="ARBA" id="ARBA00023284"/>
    </source>
</evidence>
<dbReference type="InterPro" id="IPR023212">
    <property type="entry name" value="Hsp33_helix_hairpin_bin_dom_sf"/>
</dbReference>
<evidence type="ECO:0000313" key="7">
    <source>
        <dbReference type="EMBL" id="RDH42340.1"/>
    </source>
</evidence>
<name>A0A4P9VJK4_9GAMM</name>
<feature type="disulfide bond" description="Redox-active" evidence="6">
    <location>
        <begin position="263"/>
        <end position="266"/>
    </location>
</feature>
<dbReference type="InterPro" id="IPR000397">
    <property type="entry name" value="Heat_shock_Hsp33"/>
</dbReference>
<comment type="caution">
    <text evidence="7">The sequence shown here is derived from an EMBL/GenBank/DDBJ whole genome shotgun (WGS) entry which is preliminary data.</text>
</comment>
<comment type="similarity">
    <text evidence="6">Belongs to the HSP33 family.</text>
</comment>
<evidence type="ECO:0000256" key="6">
    <source>
        <dbReference type="HAMAP-Rule" id="MF_00117"/>
    </source>
</evidence>
<dbReference type="RefSeq" id="WP_027708317.1">
    <property type="nucleotide sequence ID" value="NZ_JAEVHG010000004.1"/>
</dbReference>
<sequence length="293" mass="33262">MSENDQIQRFLFEQTDIRGEIVSLEQSYQQALAAHNYPEPIRQLLGELISAAILLSTTLKFAGVMTLQAKSSGPIRLLMVDCNEKHEFRALARWEGDIRQMDLQSLLPAGHLVITIDPEQGKRYQGIVPLNGDTLSECFSVYFAQSEQLPTQMWLFANHEHATGLLLQALPATQETDPQQRELKWEHITTLAKTVKPEELLTLDPHIVLHRLFHEETVRLFPAEPVAFHCNCTREKTSVALRSIGREEAESVLEEQGELVLNCQFCNQAYHYNATDIAQLFDNDENTSSSPLH</sequence>
<proteinExistence type="inferred from homology"/>
<keyword evidence="3 6" id="KW-1015">Disulfide bond</keyword>
<evidence type="ECO:0000256" key="1">
    <source>
        <dbReference type="ARBA" id="ARBA00022490"/>
    </source>
</evidence>
<gene>
    <name evidence="6" type="primary">hslO</name>
    <name evidence="7" type="ORF">B9G39_02155</name>
</gene>
<feature type="disulfide bond" description="Redox-active" evidence="6">
    <location>
        <begin position="230"/>
        <end position="232"/>
    </location>
</feature>
<keyword evidence="5 6" id="KW-0676">Redox-active center</keyword>
<keyword evidence="8" id="KW-1185">Reference proteome</keyword>
<evidence type="ECO:0000256" key="3">
    <source>
        <dbReference type="ARBA" id="ARBA00023157"/>
    </source>
</evidence>
<accession>A0A4P9VJK4</accession>
<dbReference type="NCBIfam" id="NF001033">
    <property type="entry name" value="PRK00114.1"/>
    <property type="match status" value="1"/>
</dbReference>
<comment type="PTM">
    <text evidence="6">Under oxidizing conditions two disulfide bonds are formed involving the reactive cysteines. Under reducing conditions zinc is bound to the reactive cysteines and the protein is inactive.</text>
</comment>
<dbReference type="PANTHER" id="PTHR30111:SF1">
    <property type="entry name" value="33 KDA CHAPERONIN"/>
    <property type="match status" value="1"/>
</dbReference>
<dbReference type="GO" id="GO:0051082">
    <property type="term" value="F:unfolded protein binding"/>
    <property type="evidence" value="ECO:0007669"/>
    <property type="project" value="UniProtKB-UniRule"/>
</dbReference>
<dbReference type="SUPFAM" id="SSF64397">
    <property type="entry name" value="Hsp33 domain"/>
    <property type="match status" value="1"/>
</dbReference>
<dbReference type="Proteomes" id="UP000257039">
    <property type="component" value="Unassembled WGS sequence"/>
</dbReference>
<dbReference type="EMBL" id="NDXW01000001">
    <property type="protein sequence ID" value="RDH42340.1"/>
    <property type="molecule type" value="Genomic_DNA"/>
</dbReference>
<dbReference type="PANTHER" id="PTHR30111">
    <property type="entry name" value="33 KDA CHAPERONIN"/>
    <property type="match status" value="1"/>
</dbReference>
<dbReference type="InterPro" id="IPR016154">
    <property type="entry name" value="Heat_shock_Hsp33_C"/>
</dbReference>
<reference evidence="7 8" key="1">
    <citation type="submission" date="2017-04" db="EMBL/GenBank/DDBJ databases">
        <title>Draft genome sequence of Zooshikella ganghwensis VG4 isolated from Red Sea sediments.</title>
        <authorList>
            <person name="Rehman Z."/>
            <person name="Alam I."/>
            <person name="Kamau A."/>
            <person name="Bajic V."/>
            <person name="Leiknes T."/>
        </authorList>
    </citation>
    <scope>NUCLEOTIDE SEQUENCE [LARGE SCALE GENOMIC DNA]</scope>
    <source>
        <strain evidence="7 8">VG4</strain>
    </source>
</reference>
<dbReference type="Gene3D" id="1.10.287.480">
    <property type="entry name" value="helix hairpin bin"/>
    <property type="match status" value="1"/>
</dbReference>
<dbReference type="AlphaFoldDB" id="A0A4P9VJK4"/>
<evidence type="ECO:0000256" key="4">
    <source>
        <dbReference type="ARBA" id="ARBA00023186"/>
    </source>
</evidence>
<keyword evidence="4 6" id="KW-0143">Chaperone</keyword>
<dbReference type="PIRSF" id="PIRSF005261">
    <property type="entry name" value="Heat_shock_Hsp33"/>
    <property type="match status" value="1"/>
</dbReference>
<dbReference type="HAMAP" id="MF_00117">
    <property type="entry name" value="HslO"/>
    <property type="match status" value="1"/>
</dbReference>
<dbReference type="CDD" id="cd00498">
    <property type="entry name" value="Hsp33"/>
    <property type="match status" value="1"/>
</dbReference>
<dbReference type="Gene3D" id="3.90.1280.10">
    <property type="entry name" value="HSP33 redox switch-like"/>
    <property type="match status" value="1"/>
</dbReference>
<comment type="subcellular location">
    <subcellularLocation>
        <location evidence="6">Cytoplasm</location>
    </subcellularLocation>
</comment>